<feature type="compositionally biased region" description="Basic and acidic residues" evidence="1">
    <location>
        <begin position="140"/>
        <end position="153"/>
    </location>
</feature>
<evidence type="ECO:0000313" key="3">
    <source>
        <dbReference type="Proteomes" id="UP000799753"/>
    </source>
</evidence>
<reference evidence="2" key="1">
    <citation type="journal article" date="2020" name="Stud. Mycol.">
        <title>101 Dothideomycetes genomes: a test case for predicting lifestyles and emergence of pathogens.</title>
        <authorList>
            <person name="Haridas S."/>
            <person name="Albert R."/>
            <person name="Binder M."/>
            <person name="Bloem J."/>
            <person name="Labutti K."/>
            <person name="Salamov A."/>
            <person name="Andreopoulos B."/>
            <person name="Baker S."/>
            <person name="Barry K."/>
            <person name="Bills G."/>
            <person name="Bluhm B."/>
            <person name="Cannon C."/>
            <person name="Castanera R."/>
            <person name="Culley D."/>
            <person name="Daum C."/>
            <person name="Ezra D."/>
            <person name="Gonzalez J."/>
            <person name="Henrissat B."/>
            <person name="Kuo A."/>
            <person name="Liang C."/>
            <person name="Lipzen A."/>
            <person name="Lutzoni F."/>
            <person name="Magnuson J."/>
            <person name="Mondo S."/>
            <person name="Nolan M."/>
            <person name="Ohm R."/>
            <person name="Pangilinan J."/>
            <person name="Park H.-J."/>
            <person name="Ramirez L."/>
            <person name="Alfaro M."/>
            <person name="Sun H."/>
            <person name="Tritt A."/>
            <person name="Yoshinaga Y."/>
            <person name="Zwiers L.-H."/>
            <person name="Turgeon B."/>
            <person name="Goodwin S."/>
            <person name="Spatafora J."/>
            <person name="Crous P."/>
            <person name="Grigoriev I."/>
        </authorList>
    </citation>
    <scope>NUCLEOTIDE SEQUENCE</scope>
    <source>
        <strain evidence="2">CBS 473.64</strain>
    </source>
</reference>
<dbReference type="PANTHER" id="PTHR15410">
    <property type="entry name" value="HIRA-INTERACTING PROTEIN 3"/>
    <property type="match status" value="1"/>
</dbReference>
<gene>
    <name evidence="2" type="ORF">P280DRAFT_470072</name>
</gene>
<dbReference type="Proteomes" id="UP000799753">
    <property type="component" value="Unassembled WGS sequence"/>
</dbReference>
<dbReference type="PANTHER" id="PTHR15410:SF2">
    <property type="entry name" value="HIRA-INTERACTING PROTEIN 3"/>
    <property type="match status" value="1"/>
</dbReference>
<feature type="compositionally biased region" description="Acidic residues" evidence="1">
    <location>
        <begin position="382"/>
        <end position="396"/>
    </location>
</feature>
<dbReference type="OrthoDB" id="552755at2759"/>
<keyword evidence="3" id="KW-1185">Reference proteome</keyword>
<proteinExistence type="predicted"/>
<protein>
    <recommendedName>
        <fullName evidence="4">Transcriptional regulator</fullName>
    </recommendedName>
</protein>
<feature type="compositionally biased region" description="Low complexity" evidence="1">
    <location>
        <begin position="233"/>
        <end position="243"/>
    </location>
</feature>
<organism evidence="2 3">
    <name type="scientific">Massarina eburnea CBS 473.64</name>
    <dbReference type="NCBI Taxonomy" id="1395130"/>
    <lineage>
        <taxon>Eukaryota</taxon>
        <taxon>Fungi</taxon>
        <taxon>Dikarya</taxon>
        <taxon>Ascomycota</taxon>
        <taxon>Pezizomycotina</taxon>
        <taxon>Dothideomycetes</taxon>
        <taxon>Pleosporomycetidae</taxon>
        <taxon>Pleosporales</taxon>
        <taxon>Massarineae</taxon>
        <taxon>Massarinaceae</taxon>
        <taxon>Massarina</taxon>
    </lineage>
</organism>
<evidence type="ECO:0000313" key="2">
    <source>
        <dbReference type="EMBL" id="KAF2640404.1"/>
    </source>
</evidence>
<sequence length="396" mass="43148">MSDSETTNLPAESAIVKALRDVVISIHKGGNTDDLTIKRVRARAETELGLPDGFLRRQEWKQKSQSLIHEAVEKYCDDAEPEPEPSPPKKAAKAKPAPRKIAKPSKASAGGVKRKAAAPAKKPQKRRRTVSSEDELPDAAEDKLSDAESEPPKKPARRQKKVVAEDSDEEDAPKAQKGLSDEDVDDVAVKKTPPPQSKDDAEDSDLSSLIDESPVKKKKRGPADKPKKEAKAKAPPKASANDPDQAEVKRLQSWLVKCGIRKVWGKELASCNTSKEKIKHLKAMLSEAGMEGKYSNEKAARIKEQREFAKDLEAIQAGAEAWGKQEVTDTGRPRRAASRPVPKAVAPVFSEDGEEANEAQDDAEDSTDDDQDDSDVKGDSDKSEDDVHDGDGDDSE</sequence>
<feature type="compositionally biased region" description="Basic and acidic residues" evidence="1">
    <location>
        <begin position="221"/>
        <end position="232"/>
    </location>
</feature>
<accession>A0A6A6S2D9</accession>
<evidence type="ECO:0008006" key="4">
    <source>
        <dbReference type="Google" id="ProtNLM"/>
    </source>
</evidence>
<feature type="compositionally biased region" description="Basic residues" evidence="1">
    <location>
        <begin position="112"/>
        <end position="129"/>
    </location>
</feature>
<evidence type="ECO:0000256" key="1">
    <source>
        <dbReference type="SAM" id="MobiDB-lite"/>
    </source>
</evidence>
<dbReference type="AlphaFoldDB" id="A0A6A6S2D9"/>
<feature type="compositionally biased region" description="Basic residues" evidence="1">
    <location>
        <begin position="90"/>
        <end position="103"/>
    </location>
</feature>
<feature type="region of interest" description="Disordered" evidence="1">
    <location>
        <begin position="71"/>
        <end position="247"/>
    </location>
</feature>
<name>A0A6A6S2D9_9PLEO</name>
<feature type="compositionally biased region" description="Acidic residues" evidence="1">
    <location>
        <begin position="351"/>
        <end position="373"/>
    </location>
</feature>
<dbReference type="InterPro" id="IPR037647">
    <property type="entry name" value="HIRIP3"/>
</dbReference>
<dbReference type="EMBL" id="MU006785">
    <property type="protein sequence ID" value="KAF2640404.1"/>
    <property type="molecule type" value="Genomic_DNA"/>
</dbReference>
<feature type="region of interest" description="Disordered" evidence="1">
    <location>
        <begin position="317"/>
        <end position="396"/>
    </location>
</feature>
<dbReference type="GO" id="GO:0005634">
    <property type="term" value="C:nucleus"/>
    <property type="evidence" value="ECO:0007669"/>
    <property type="project" value="TreeGrafter"/>
</dbReference>